<dbReference type="EMBL" id="JBBPFD010000001">
    <property type="protein sequence ID" value="KAK7944388.1"/>
    <property type="molecule type" value="Genomic_DNA"/>
</dbReference>
<keyword evidence="10" id="KW-1185">Reference proteome</keyword>
<name>A0AAW0Q6N5_9GOBI</name>
<accession>A0AAW0Q6N5</accession>
<dbReference type="AlphaFoldDB" id="A0AAW0Q6N5"/>
<sequence>MATMMTTQTLLDEEEELLCLLLLLRGRNERRWSTRPLNRNRREDGEFNALVRPMRAIDEEVHFKYFRMSAFRFDDLVNRLRPFIQHHATHSCPVSLQERLAVTLRVLASGNSQQSVAQSYMLGTTTVSLIVSEVCEALWQALSGEFVALPGTTQWSAIAADFWRLWNFPNCIGCIDGKHVEIKAPPHAGSDYYSYKKKHTLVLLAVCDANYKFTMVDIGAYGRESDSGIFQESIFGRRLLDGSLNIPPPANLPGTSISLPHVILGDSAFPLHQNLMRPFPGQSLQLDQRVFNYRLSRARRVIENTFGILAARWRIMRRPIEFHPAKTVKAVKACVALHNFLCSTDAANTPATRYIPPRFVDSTNSNGEVVGGEWRRIVAGDGNLLDPGRLSGARASRAATSARDELKKFFMSPPGIVPWQEMMVRRGCLN</sequence>
<evidence type="ECO:0000256" key="6">
    <source>
        <dbReference type="ARBA" id="ARBA00022801"/>
    </source>
</evidence>
<dbReference type="GO" id="GO:0004518">
    <property type="term" value="F:nuclease activity"/>
    <property type="evidence" value="ECO:0007669"/>
    <property type="project" value="UniProtKB-KW"/>
</dbReference>
<comment type="subcellular location">
    <subcellularLocation>
        <location evidence="2">Nucleus</location>
    </subcellularLocation>
</comment>
<evidence type="ECO:0000259" key="8">
    <source>
        <dbReference type="Pfam" id="PF13359"/>
    </source>
</evidence>
<dbReference type="Proteomes" id="UP001460270">
    <property type="component" value="Unassembled WGS sequence"/>
</dbReference>
<comment type="cofactor">
    <cofactor evidence="1">
        <name>a divalent metal cation</name>
        <dbReference type="ChEBI" id="CHEBI:60240"/>
    </cofactor>
</comment>
<dbReference type="InterPro" id="IPR027806">
    <property type="entry name" value="HARBI1_dom"/>
</dbReference>
<evidence type="ECO:0000256" key="4">
    <source>
        <dbReference type="ARBA" id="ARBA00022722"/>
    </source>
</evidence>
<keyword evidence="5" id="KW-0479">Metal-binding</keyword>
<evidence type="ECO:0000256" key="2">
    <source>
        <dbReference type="ARBA" id="ARBA00004123"/>
    </source>
</evidence>
<keyword evidence="4" id="KW-0540">Nuclease</keyword>
<feature type="domain" description="DDE Tnp4" evidence="8">
    <location>
        <begin position="175"/>
        <end position="339"/>
    </location>
</feature>
<evidence type="ECO:0000313" key="9">
    <source>
        <dbReference type="EMBL" id="KAK7944388.1"/>
    </source>
</evidence>
<comment type="caution">
    <text evidence="9">The sequence shown here is derived from an EMBL/GenBank/DDBJ whole genome shotgun (WGS) entry which is preliminary data.</text>
</comment>
<evidence type="ECO:0000256" key="3">
    <source>
        <dbReference type="ARBA" id="ARBA00006958"/>
    </source>
</evidence>
<dbReference type="Pfam" id="PF13359">
    <property type="entry name" value="DDE_Tnp_4"/>
    <property type="match status" value="1"/>
</dbReference>
<evidence type="ECO:0000256" key="1">
    <source>
        <dbReference type="ARBA" id="ARBA00001968"/>
    </source>
</evidence>
<dbReference type="GO" id="GO:0005634">
    <property type="term" value="C:nucleus"/>
    <property type="evidence" value="ECO:0007669"/>
    <property type="project" value="UniProtKB-SubCell"/>
</dbReference>
<protein>
    <recommendedName>
        <fullName evidence="8">DDE Tnp4 domain-containing protein</fullName>
    </recommendedName>
</protein>
<evidence type="ECO:0000256" key="5">
    <source>
        <dbReference type="ARBA" id="ARBA00022723"/>
    </source>
</evidence>
<dbReference type="InterPro" id="IPR045249">
    <property type="entry name" value="HARBI1-like"/>
</dbReference>
<keyword evidence="6" id="KW-0378">Hydrolase</keyword>
<evidence type="ECO:0000256" key="7">
    <source>
        <dbReference type="ARBA" id="ARBA00023242"/>
    </source>
</evidence>
<dbReference type="GO" id="GO:0016787">
    <property type="term" value="F:hydrolase activity"/>
    <property type="evidence" value="ECO:0007669"/>
    <property type="project" value="UniProtKB-KW"/>
</dbReference>
<proteinExistence type="inferred from homology"/>
<dbReference type="PANTHER" id="PTHR22930:SF269">
    <property type="entry name" value="NUCLEASE HARBI1-LIKE PROTEIN"/>
    <property type="match status" value="1"/>
</dbReference>
<keyword evidence="7" id="KW-0539">Nucleus</keyword>
<dbReference type="GO" id="GO:0046872">
    <property type="term" value="F:metal ion binding"/>
    <property type="evidence" value="ECO:0007669"/>
    <property type="project" value="UniProtKB-KW"/>
</dbReference>
<organism evidence="9 10">
    <name type="scientific">Mugilogobius chulae</name>
    <name type="common">yellowstripe goby</name>
    <dbReference type="NCBI Taxonomy" id="88201"/>
    <lineage>
        <taxon>Eukaryota</taxon>
        <taxon>Metazoa</taxon>
        <taxon>Chordata</taxon>
        <taxon>Craniata</taxon>
        <taxon>Vertebrata</taxon>
        <taxon>Euteleostomi</taxon>
        <taxon>Actinopterygii</taxon>
        <taxon>Neopterygii</taxon>
        <taxon>Teleostei</taxon>
        <taxon>Neoteleostei</taxon>
        <taxon>Acanthomorphata</taxon>
        <taxon>Gobiaria</taxon>
        <taxon>Gobiiformes</taxon>
        <taxon>Gobioidei</taxon>
        <taxon>Gobiidae</taxon>
        <taxon>Gobionellinae</taxon>
        <taxon>Mugilogobius</taxon>
    </lineage>
</organism>
<reference evidence="10" key="1">
    <citation type="submission" date="2024-04" db="EMBL/GenBank/DDBJ databases">
        <title>Salinicola lusitanus LLJ914,a marine bacterium isolated from the Okinawa Trough.</title>
        <authorList>
            <person name="Li J."/>
        </authorList>
    </citation>
    <scope>NUCLEOTIDE SEQUENCE [LARGE SCALE GENOMIC DNA]</scope>
</reference>
<evidence type="ECO:0000313" key="10">
    <source>
        <dbReference type="Proteomes" id="UP001460270"/>
    </source>
</evidence>
<gene>
    <name evidence="9" type="ORF">WMY93_000116</name>
</gene>
<dbReference type="PANTHER" id="PTHR22930">
    <property type="match status" value="1"/>
</dbReference>
<comment type="similarity">
    <text evidence="3">Belongs to the HARBI1 family.</text>
</comment>